<dbReference type="InterPro" id="IPR004550">
    <property type="entry name" value="AsnASE_II"/>
</dbReference>
<dbReference type="FunFam" id="3.40.50.1170:FF:000001">
    <property type="entry name" value="L-asparaginase 2"/>
    <property type="match status" value="1"/>
</dbReference>
<dbReference type="InterPro" id="IPR037152">
    <property type="entry name" value="L-asparaginase_N_sf"/>
</dbReference>
<comment type="caution">
    <text evidence="9">The sequence shown here is derived from an EMBL/GenBank/DDBJ whole genome shotgun (WGS) entry which is preliminary data.</text>
</comment>
<dbReference type="PANTHER" id="PTHR11707">
    <property type="entry name" value="L-ASPARAGINASE"/>
    <property type="match status" value="1"/>
</dbReference>
<dbReference type="GO" id="GO:0006528">
    <property type="term" value="P:asparagine metabolic process"/>
    <property type="evidence" value="ECO:0007669"/>
    <property type="project" value="InterPro"/>
</dbReference>
<evidence type="ECO:0000256" key="3">
    <source>
        <dbReference type="PIRSR" id="PIRSR001220-1"/>
    </source>
</evidence>
<dbReference type="InterPro" id="IPR027473">
    <property type="entry name" value="L-asparaginase_C"/>
</dbReference>
<dbReference type="PIRSF" id="PIRSF500176">
    <property type="entry name" value="L_ASNase"/>
    <property type="match status" value="1"/>
</dbReference>
<dbReference type="SMART" id="SM00870">
    <property type="entry name" value="Asparaginase"/>
    <property type="match status" value="1"/>
</dbReference>
<feature type="active site" evidence="6">
    <location>
        <position position="119"/>
    </location>
</feature>
<dbReference type="PIRSF" id="PIRSF001220">
    <property type="entry name" value="L-ASNase_gatD"/>
    <property type="match status" value="1"/>
</dbReference>
<dbReference type="InterPro" id="IPR027475">
    <property type="entry name" value="Asparaginase/glutaminase_AS2"/>
</dbReference>
<dbReference type="PATRIC" id="fig|1429043.3.peg.3295"/>
<feature type="active site" evidence="5">
    <location>
        <position position="42"/>
    </location>
</feature>
<dbReference type="PANTHER" id="PTHR11707:SF28">
    <property type="entry name" value="60 KDA LYSOPHOSPHOLIPASE"/>
    <property type="match status" value="1"/>
</dbReference>
<dbReference type="RefSeq" id="WP_052515214.1">
    <property type="nucleotide sequence ID" value="NZ_AZAC01000018.1"/>
</dbReference>
<dbReference type="InterPro" id="IPR027474">
    <property type="entry name" value="L-asparaginase_N"/>
</dbReference>
<dbReference type="Pfam" id="PF17763">
    <property type="entry name" value="Asparaginase_C"/>
    <property type="match status" value="1"/>
</dbReference>
<organism evidence="9 10">
    <name type="scientific">Dethiosulfatarculus sandiegensis</name>
    <dbReference type="NCBI Taxonomy" id="1429043"/>
    <lineage>
        <taxon>Bacteria</taxon>
        <taxon>Pseudomonadati</taxon>
        <taxon>Thermodesulfobacteriota</taxon>
        <taxon>Desulfarculia</taxon>
        <taxon>Desulfarculales</taxon>
        <taxon>Desulfarculaceae</taxon>
        <taxon>Dethiosulfatarculus</taxon>
    </lineage>
</organism>
<protein>
    <submittedName>
        <fullName evidence="9">Asparaginase</fullName>
    </submittedName>
</protein>
<evidence type="ECO:0000313" key="9">
    <source>
        <dbReference type="EMBL" id="KIX13122.1"/>
    </source>
</evidence>
<keyword evidence="10" id="KW-1185">Reference proteome</keyword>
<dbReference type="Gene3D" id="3.40.50.1170">
    <property type="entry name" value="L-asparaginase, N-terminal domain"/>
    <property type="match status" value="1"/>
</dbReference>
<dbReference type="SUPFAM" id="SSF53774">
    <property type="entry name" value="Glutaminase/Asparaginase"/>
    <property type="match status" value="1"/>
</dbReference>
<dbReference type="Gene3D" id="3.40.50.40">
    <property type="match status" value="1"/>
</dbReference>
<dbReference type="CDD" id="cd08964">
    <property type="entry name" value="L-asparaginase_II"/>
    <property type="match status" value="1"/>
</dbReference>
<proteinExistence type="inferred from homology"/>
<dbReference type="Proteomes" id="UP000032233">
    <property type="component" value="Unassembled WGS sequence"/>
</dbReference>
<feature type="domain" description="L-asparaginase N-terminal" evidence="7">
    <location>
        <begin position="34"/>
        <end position="223"/>
    </location>
</feature>
<dbReference type="STRING" id="1429043.X474_15585"/>
<name>A0A0D2GDT4_9BACT</name>
<feature type="binding site" evidence="4">
    <location>
        <begin position="119"/>
        <end position="120"/>
    </location>
    <ligand>
        <name>substrate</name>
    </ligand>
</feature>
<evidence type="ECO:0000256" key="1">
    <source>
        <dbReference type="ARBA" id="ARBA00010518"/>
    </source>
</evidence>
<reference evidence="9 10" key="1">
    <citation type="submission" date="2013-11" db="EMBL/GenBank/DDBJ databases">
        <title>Metagenomic analysis of a methanogenic consortium involved in long chain n-alkane degradation.</title>
        <authorList>
            <person name="Davidova I.A."/>
            <person name="Callaghan A.V."/>
            <person name="Wawrik B."/>
            <person name="Pruitt S."/>
            <person name="Marks C."/>
            <person name="Duncan K.E."/>
            <person name="Suflita J.M."/>
        </authorList>
    </citation>
    <scope>NUCLEOTIDE SEQUENCE [LARGE SCALE GENOMIC DNA]</scope>
    <source>
        <strain evidence="9 10">SPR</strain>
    </source>
</reference>
<dbReference type="InterPro" id="IPR006034">
    <property type="entry name" value="Asparaginase/glutaminase-like"/>
</dbReference>
<comment type="similarity">
    <text evidence="1">Belongs to the asparaginase 1 family.</text>
</comment>
<evidence type="ECO:0000256" key="4">
    <source>
        <dbReference type="PIRSR" id="PIRSR001220-2"/>
    </source>
</evidence>
<dbReference type="PROSITE" id="PS00144">
    <property type="entry name" value="ASN_GLN_ASE_1"/>
    <property type="match status" value="1"/>
</dbReference>
<dbReference type="InParanoid" id="A0A0D2GDT4"/>
<sequence length="353" mass="37960">MKRQIFFWVVFFFIFAAIQTGPRPVLAQGELPLVVVVTTGGTIAEKKDPQTGALVPAVSGKDLLKAVPDLSKLAGIKVKEFSNIDSSHMTPRIWAKLSREINSTLEKQEVAGVVVTHGTDTMAEAAFFLDVTLRSVKPVVLVGAMRGASDLSPDGPANIRDAVCLAASSSARNRGVMVVLNQYIWAARCVEKTRTSTVQTFNCGWQGALGNIIGGEIRFFNKRLRQPHLPLPKEMAKVSLITTFAGDDGAMIRAAVKQGAQAIVLEALGQGNVNPKVFQAVKQALAQKITVVITTRVPYEPVHGGYGDVGGGSRLEKAGAILSRDLRGPKARLLLMLALPQVKEAEKLRGLFQ</sequence>
<evidence type="ECO:0000313" key="10">
    <source>
        <dbReference type="Proteomes" id="UP000032233"/>
    </source>
</evidence>
<accession>A0A0D2GDT4</accession>
<evidence type="ECO:0000256" key="6">
    <source>
        <dbReference type="PROSITE-ProRule" id="PRU10100"/>
    </source>
</evidence>
<dbReference type="InterPro" id="IPR036152">
    <property type="entry name" value="Asp/glu_Ase-like_sf"/>
</dbReference>
<keyword evidence="2" id="KW-0378">Hydrolase</keyword>
<evidence type="ECO:0000256" key="2">
    <source>
        <dbReference type="ARBA" id="ARBA00022801"/>
    </source>
</evidence>
<feature type="binding site" evidence="4">
    <location>
        <position position="86"/>
    </location>
    <ligand>
        <name>substrate</name>
    </ligand>
</feature>
<dbReference type="AlphaFoldDB" id="A0A0D2GDT4"/>
<dbReference type="PROSITE" id="PS51732">
    <property type="entry name" value="ASN_GLN_ASE_3"/>
    <property type="match status" value="1"/>
</dbReference>
<dbReference type="InterPro" id="IPR040919">
    <property type="entry name" value="Asparaginase_C"/>
</dbReference>
<feature type="active site" description="O-isoaspartyl threonine intermediate" evidence="3">
    <location>
        <position position="42"/>
    </location>
</feature>
<dbReference type="Pfam" id="PF00710">
    <property type="entry name" value="Asparaginase"/>
    <property type="match status" value="1"/>
</dbReference>
<evidence type="ECO:0000259" key="7">
    <source>
        <dbReference type="Pfam" id="PF00710"/>
    </source>
</evidence>
<dbReference type="PRINTS" id="PR00139">
    <property type="entry name" value="ASNGLNASE"/>
</dbReference>
<dbReference type="OrthoDB" id="9788068at2"/>
<dbReference type="FunCoup" id="A0A0D2GDT4">
    <property type="interactions" value="144"/>
</dbReference>
<evidence type="ECO:0000259" key="8">
    <source>
        <dbReference type="Pfam" id="PF17763"/>
    </source>
</evidence>
<gene>
    <name evidence="9" type="ORF">X474_15585</name>
</gene>
<dbReference type="InterPro" id="IPR020827">
    <property type="entry name" value="Asparaginase/glutaminase_AS1"/>
</dbReference>
<dbReference type="EMBL" id="AZAC01000018">
    <property type="protein sequence ID" value="KIX13122.1"/>
    <property type="molecule type" value="Genomic_DNA"/>
</dbReference>
<dbReference type="GO" id="GO:0004067">
    <property type="term" value="F:asparaginase activity"/>
    <property type="evidence" value="ECO:0007669"/>
    <property type="project" value="UniProtKB-UniRule"/>
</dbReference>
<evidence type="ECO:0000256" key="5">
    <source>
        <dbReference type="PROSITE-ProRule" id="PRU10099"/>
    </source>
</evidence>
<dbReference type="PROSITE" id="PS00917">
    <property type="entry name" value="ASN_GLN_ASE_2"/>
    <property type="match status" value="1"/>
</dbReference>
<feature type="domain" description="Asparaginase/glutaminase C-terminal" evidence="8">
    <location>
        <begin position="237"/>
        <end position="352"/>
    </location>
</feature>